<dbReference type="SUPFAM" id="SSF50486">
    <property type="entry name" value="FMT C-terminal domain-like"/>
    <property type="match status" value="1"/>
</dbReference>
<dbReference type="PANTHER" id="PTHR11138:SF5">
    <property type="entry name" value="METHIONYL-TRNA FORMYLTRANSFERASE, MITOCHONDRIAL"/>
    <property type="match status" value="1"/>
</dbReference>
<dbReference type="InterPro" id="IPR041711">
    <property type="entry name" value="Met-tRNA-FMT_N"/>
</dbReference>
<gene>
    <name evidence="14" type="primary">LOC105269372</name>
</gene>
<comment type="catalytic activity">
    <reaction evidence="9">
        <text>L-methionyl-tRNA(fMet) + (6R)-10-formyltetrahydrofolate = N-formyl-L-methionyl-tRNA(fMet) + (6S)-5,6,7,8-tetrahydrofolate + H(+)</text>
        <dbReference type="Rhea" id="RHEA:24380"/>
        <dbReference type="Rhea" id="RHEA-COMP:9952"/>
        <dbReference type="Rhea" id="RHEA-COMP:9953"/>
        <dbReference type="ChEBI" id="CHEBI:15378"/>
        <dbReference type="ChEBI" id="CHEBI:57453"/>
        <dbReference type="ChEBI" id="CHEBI:78530"/>
        <dbReference type="ChEBI" id="CHEBI:78844"/>
        <dbReference type="ChEBI" id="CHEBI:195366"/>
        <dbReference type="EC" id="2.1.2.9"/>
    </reaction>
    <physiologicalReaction direction="left-to-right" evidence="9">
        <dbReference type="Rhea" id="RHEA:24381"/>
    </physiologicalReaction>
</comment>
<keyword evidence="7" id="KW-0809">Transit peptide</keyword>
<comment type="subcellular location">
    <subcellularLocation>
        <location evidence="1">Mitochondrion</location>
    </subcellularLocation>
</comment>
<dbReference type="GeneID" id="105269372"/>
<keyword evidence="5" id="KW-0808">Transferase</keyword>
<evidence type="ECO:0000256" key="2">
    <source>
        <dbReference type="ARBA" id="ARBA00010699"/>
    </source>
</evidence>
<dbReference type="EC" id="2.1.2.9" evidence="3"/>
<dbReference type="GO" id="GO:0005739">
    <property type="term" value="C:mitochondrion"/>
    <property type="evidence" value="ECO:0007669"/>
    <property type="project" value="UniProtKB-SubCell"/>
</dbReference>
<dbReference type="Proteomes" id="UP000694866">
    <property type="component" value="Unplaced"/>
</dbReference>
<dbReference type="InterPro" id="IPR002376">
    <property type="entry name" value="Formyl_transf_N"/>
</dbReference>
<keyword evidence="8" id="KW-0496">Mitochondrion</keyword>
<dbReference type="RefSeq" id="XP_011307835.1">
    <property type="nucleotide sequence ID" value="XM_011309533.1"/>
</dbReference>
<accession>A0A9R1TED2</accession>
<evidence type="ECO:0000256" key="9">
    <source>
        <dbReference type="ARBA" id="ARBA00052555"/>
    </source>
</evidence>
<keyword evidence="6" id="KW-0648">Protein biosynthesis</keyword>
<dbReference type="OrthoDB" id="10268103at2759"/>
<comment type="similarity">
    <text evidence="2">Belongs to the Fmt family.</text>
</comment>
<evidence type="ECO:0000256" key="10">
    <source>
        <dbReference type="ARBA" id="ARBA00057846"/>
    </source>
</evidence>
<sequence length="368" mass="41960">MVRAQLVITPWKYLSFSPKPLKTNFFHSTSSQQSETSKCGWKVLFFGTDEFALESLKRLHQEYRSKRHVNHLEAVTAYEGDENAVTKYAQDHGIKIHHWPMEACLDFDIGLVVSFGRLIPSRIIKSFPLGMINVHASLLPRWRGAAPIIHALMNGDRTTGVTIMKIAPKKFDVGEIINQKEIQIDDHETQIQLHKRLASMGGDLLMETLGKLPDIINSGIAQSPENVTYAPKIQKNISIVKWKEMTARDVYNLQRALTGIFPLKTTFQGKSVKIFGVKLVKKIPRDCYERESNPGKIYYDKNEGSLLVQCKNDSWVTVDEIALAGKPKMSATDFNNGFFKNRWDRVLFFGVEQQPNNENKINKRVLKL</sequence>
<feature type="domain" description="Formyl transferase N-terminal" evidence="11">
    <location>
        <begin position="108"/>
        <end position="208"/>
    </location>
</feature>
<dbReference type="CDD" id="cd08704">
    <property type="entry name" value="Met_tRNA_FMT_C"/>
    <property type="match status" value="1"/>
</dbReference>
<protein>
    <recommendedName>
        <fullName evidence="4">Methionyl-tRNA formyltransferase, mitochondrial</fullName>
        <ecNumber evidence="3">2.1.2.9</ecNumber>
    </recommendedName>
</protein>
<dbReference type="FunFam" id="3.40.50.12230:FF:000003">
    <property type="entry name" value="methionyl-tRNA formyltransferase, mitochondrial"/>
    <property type="match status" value="1"/>
</dbReference>
<dbReference type="NCBIfam" id="TIGR00460">
    <property type="entry name" value="fmt"/>
    <property type="match status" value="1"/>
</dbReference>
<dbReference type="Pfam" id="PF02911">
    <property type="entry name" value="Formyl_trans_C"/>
    <property type="match status" value="1"/>
</dbReference>
<comment type="function">
    <text evidence="10">Methionyl-tRNA formyltransferase that formylates methionyl-tRNA in mitochondria and is crucial for translation initiation.</text>
</comment>
<evidence type="ECO:0000259" key="12">
    <source>
        <dbReference type="Pfam" id="PF02911"/>
    </source>
</evidence>
<dbReference type="Pfam" id="PF00551">
    <property type="entry name" value="Formyl_trans_N"/>
    <property type="match status" value="1"/>
</dbReference>
<dbReference type="KEGG" id="fas:105269372"/>
<evidence type="ECO:0000256" key="8">
    <source>
        <dbReference type="ARBA" id="ARBA00023128"/>
    </source>
</evidence>
<evidence type="ECO:0000256" key="6">
    <source>
        <dbReference type="ARBA" id="ARBA00022917"/>
    </source>
</evidence>
<dbReference type="AlphaFoldDB" id="A0A9R1TED2"/>
<evidence type="ECO:0000256" key="3">
    <source>
        <dbReference type="ARBA" id="ARBA00012261"/>
    </source>
</evidence>
<proteinExistence type="inferred from homology"/>
<reference evidence="14" key="1">
    <citation type="submission" date="2025-08" db="UniProtKB">
        <authorList>
            <consortium name="RefSeq"/>
        </authorList>
    </citation>
    <scope>IDENTIFICATION</scope>
    <source>
        <strain evidence="14">USDA-PBARC FA_bdor</strain>
        <tissue evidence="14">Whole organism</tissue>
    </source>
</reference>
<organism evidence="13 14">
    <name type="scientific">Fopius arisanus</name>
    <dbReference type="NCBI Taxonomy" id="64838"/>
    <lineage>
        <taxon>Eukaryota</taxon>
        <taxon>Metazoa</taxon>
        <taxon>Ecdysozoa</taxon>
        <taxon>Arthropoda</taxon>
        <taxon>Hexapoda</taxon>
        <taxon>Insecta</taxon>
        <taxon>Pterygota</taxon>
        <taxon>Neoptera</taxon>
        <taxon>Endopterygota</taxon>
        <taxon>Hymenoptera</taxon>
        <taxon>Apocrita</taxon>
        <taxon>Ichneumonoidea</taxon>
        <taxon>Braconidae</taxon>
        <taxon>Opiinae</taxon>
        <taxon>Fopius</taxon>
    </lineage>
</organism>
<dbReference type="InterPro" id="IPR005793">
    <property type="entry name" value="Formyl_trans_C"/>
</dbReference>
<evidence type="ECO:0000256" key="5">
    <source>
        <dbReference type="ARBA" id="ARBA00022679"/>
    </source>
</evidence>
<dbReference type="InterPro" id="IPR005794">
    <property type="entry name" value="Fmt"/>
</dbReference>
<keyword evidence="13" id="KW-1185">Reference proteome</keyword>
<name>A0A9R1TED2_9HYME</name>
<dbReference type="InterPro" id="IPR036477">
    <property type="entry name" value="Formyl_transf_N_sf"/>
</dbReference>
<dbReference type="SUPFAM" id="SSF53328">
    <property type="entry name" value="Formyltransferase"/>
    <property type="match status" value="1"/>
</dbReference>
<feature type="domain" description="Formyl transferase C-terminal" evidence="12">
    <location>
        <begin position="232"/>
        <end position="338"/>
    </location>
</feature>
<dbReference type="InterPro" id="IPR044135">
    <property type="entry name" value="Met-tRNA-FMT_C"/>
</dbReference>
<evidence type="ECO:0000313" key="13">
    <source>
        <dbReference type="Proteomes" id="UP000694866"/>
    </source>
</evidence>
<evidence type="ECO:0000256" key="7">
    <source>
        <dbReference type="ARBA" id="ARBA00022946"/>
    </source>
</evidence>
<evidence type="ECO:0000313" key="14">
    <source>
        <dbReference type="RefSeq" id="XP_011307835.1"/>
    </source>
</evidence>
<dbReference type="Gene3D" id="3.40.50.12230">
    <property type="match status" value="1"/>
</dbReference>
<dbReference type="InterPro" id="IPR011034">
    <property type="entry name" value="Formyl_transferase-like_C_sf"/>
</dbReference>
<dbReference type="GO" id="GO:0004479">
    <property type="term" value="F:methionyl-tRNA formyltransferase activity"/>
    <property type="evidence" value="ECO:0007669"/>
    <property type="project" value="UniProtKB-EC"/>
</dbReference>
<dbReference type="CDD" id="cd08646">
    <property type="entry name" value="FMT_core_Met-tRNA-FMT_N"/>
    <property type="match status" value="1"/>
</dbReference>
<dbReference type="PANTHER" id="PTHR11138">
    <property type="entry name" value="METHIONYL-TRNA FORMYLTRANSFERASE"/>
    <property type="match status" value="1"/>
</dbReference>
<evidence type="ECO:0000256" key="1">
    <source>
        <dbReference type="ARBA" id="ARBA00004173"/>
    </source>
</evidence>
<evidence type="ECO:0000256" key="4">
    <source>
        <dbReference type="ARBA" id="ARBA00014185"/>
    </source>
</evidence>
<evidence type="ECO:0000259" key="11">
    <source>
        <dbReference type="Pfam" id="PF00551"/>
    </source>
</evidence>